<dbReference type="EMBL" id="JTDE01003385">
    <property type="protein sequence ID" value="KAF7256108.1"/>
    <property type="molecule type" value="Genomic_DNA"/>
</dbReference>
<feature type="compositionally biased region" description="Basic and acidic residues" evidence="1">
    <location>
        <begin position="369"/>
        <end position="386"/>
    </location>
</feature>
<keyword evidence="2" id="KW-0812">Transmembrane</keyword>
<feature type="transmembrane region" description="Helical" evidence="2">
    <location>
        <begin position="56"/>
        <end position="77"/>
    </location>
</feature>
<reference evidence="3" key="1">
    <citation type="submission" date="2019-07" db="EMBL/GenBank/DDBJ databases">
        <title>Annotation for the trematode Paragonimus miyazaki's.</title>
        <authorList>
            <person name="Choi Y.-J."/>
        </authorList>
    </citation>
    <scope>NUCLEOTIDE SEQUENCE</scope>
    <source>
        <strain evidence="3">Japan</strain>
    </source>
</reference>
<dbReference type="Proteomes" id="UP000822476">
    <property type="component" value="Unassembled WGS sequence"/>
</dbReference>
<evidence type="ECO:0000313" key="3">
    <source>
        <dbReference type="EMBL" id="KAF7256108.1"/>
    </source>
</evidence>
<sequence>MSPFYCDRDIVIDPAYVDLPTFSKHFDYDLLGRIVHWKKWFWNDMLHYFRLFLYDYPWLITACTFGCIFVLLTIFAVTEQCAQVVRYIFNSWYADRELKYEQKQLEERNKYMQRKDHDRFAAVHCRATANKLGVASVMQPTPRDLPDFEAVRFVFPQPWLVEKNHKALKKVEFDPIWDELVEGELEDALTLAMREKRLITRQPLSLPARIMAKQVLAKGEEKLPSKPIITPEMRLVQGWEELYRQRIREATKENYRWWRTQDKTLPVEAREVTEKLQPLVAQVRKTATVTSQPEEDQLPDFKRLPHDGVHANGTRPPKDEAIVVSGIRGGPEIISHPADLDESAMLRELEEIEQAQVAKVKRTSRQKSGCKEKRKASLQEHGRRGS</sequence>
<keyword evidence="4" id="KW-1185">Reference proteome</keyword>
<accession>A0A8S9YWB0</accession>
<feature type="region of interest" description="Disordered" evidence="1">
    <location>
        <begin position="287"/>
        <end position="318"/>
    </location>
</feature>
<evidence type="ECO:0000256" key="2">
    <source>
        <dbReference type="SAM" id="Phobius"/>
    </source>
</evidence>
<evidence type="ECO:0000313" key="4">
    <source>
        <dbReference type="Proteomes" id="UP000822476"/>
    </source>
</evidence>
<dbReference type="AlphaFoldDB" id="A0A8S9YWB0"/>
<keyword evidence="2" id="KW-1133">Transmembrane helix</keyword>
<protein>
    <submittedName>
        <fullName evidence="3">Uncharacterized protein</fullName>
    </submittedName>
</protein>
<dbReference type="OrthoDB" id="6228397at2759"/>
<feature type="region of interest" description="Disordered" evidence="1">
    <location>
        <begin position="357"/>
        <end position="386"/>
    </location>
</feature>
<name>A0A8S9YWB0_9TREM</name>
<proteinExistence type="predicted"/>
<feature type="compositionally biased region" description="Basic and acidic residues" evidence="1">
    <location>
        <begin position="299"/>
        <end position="309"/>
    </location>
</feature>
<keyword evidence="2" id="KW-0472">Membrane</keyword>
<evidence type="ECO:0000256" key="1">
    <source>
        <dbReference type="SAM" id="MobiDB-lite"/>
    </source>
</evidence>
<comment type="caution">
    <text evidence="3">The sequence shown here is derived from an EMBL/GenBank/DDBJ whole genome shotgun (WGS) entry which is preliminary data.</text>
</comment>
<organism evidence="3 4">
    <name type="scientific">Paragonimus skrjabini miyazakii</name>
    <dbReference type="NCBI Taxonomy" id="59628"/>
    <lineage>
        <taxon>Eukaryota</taxon>
        <taxon>Metazoa</taxon>
        <taxon>Spiralia</taxon>
        <taxon>Lophotrochozoa</taxon>
        <taxon>Platyhelminthes</taxon>
        <taxon>Trematoda</taxon>
        <taxon>Digenea</taxon>
        <taxon>Plagiorchiida</taxon>
        <taxon>Troglotremata</taxon>
        <taxon>Troglotrematidae</taxon>
        <taxon>Paragonimus</taxon>
    </lineage>
</organism>
<gene>
    <name evidence="3" type="ORF">EG68_06951</name>
</gene>